<evidence type="ECO:0000256" key="1">
    <source>
        <dbReference type="SAM" id="Coils"/>
    </source>
</evidence>
<keyword evidence="6" id="KW-1185">Reference proteome</keyword>
<feature type="region of interest" description="Disordered" evidence="2">
    <location>
        <begin position="516"/>
        <end position="549"/>
    </location>
</feature>
<keyword evidence="1" id="KW-0175">Coiled coil</keyword>
<feature type="domain" description="FimV N-terminal" evidence="4">
    <location>
        <begin position="13"/>
        <end position="120"/>
    </location>
</feature>
<keyword evidence="3" id="KW-0472">Membrane</keyword>
<feature type="compositionally biased region" description="Pro residues" evidence="2">
    <location>
        <begin position="125"/>
        <end position="138"/>
    </location>
</feature>
<name>A0A9X1B7H1_9GAMM</name>
<organism evidence="5 6">
    <name type="scientific">Thiocapsa imhoffii</name>
    <dbReference type="NCBI Taxonomy" id="382777"/>
    <lineage>
        <taxon>Bacteria</taxon>
        <taxon>Pseudomonadati</taxon>
        <taxon>Pseudomonadota</taxon>
        <taxon>Gammaproteobacteria</taxon>
        <taxon>Chromatiales</taxon>
        <taxon>Chromatiaceae</taxon>
        <taxon>Thiocapsa</taxon>
    </lineage>
</organism>
<gene>
    <name evidence="5" type="ORF">CKO25_04065</name>
</gene>
<feature type="region of interest" description="Disordered" evidence="2">
    <location>
        <begin position="125"/>
        <end position="169"/>
    </location>
</feature>
<evidence type="ECO:0000313" key="5">
    <source>
        <dbReference type="EMBL" id="MBK1643849.1"/>
    </source>
</evidence>
<dbReference type="InterPro" id="IPR057840">
    <property type="entry name" value="FimV_N"/>
</dbReference>
<dbReference type="Proteomes" id="UP001138802">
    <property type="component" value="Unassembled WGS sequence"/>
</dbReference>
<dbReference type="EMBL" id="NRSD01000003">
    <property type="protein sequence ID" value="MBK1643849.1"/>
    <property type="molecule type" value="Genomic_DNA"/>
</dbReference>
<proteinExistence type="predicted"/>
<feature type="compositionally biased region" description="Pro residues" evidence="2">
    <location>
        <begin position="157"/>
        <end position="169"/>
    </location>
</feature>
<reference evidence="5 6" key="1">
    <citation type="journal article" date="2020" name="Microorganisms">
        <title>Osmotic Adaptation and Compatible Solute Biosynthesis of Phototrophic Bacteria as Revealed from Genome Analyses.</title>
        <authorList>
            <person name="Imhoff J.F."/>
            <person name="Rahn T."/>
            <person name="Kunzel S."/>
            <person name="Keller A."/>
            <person name="Neulinger S.C."/>
        </authorList>
    </citation>
    <scope>NUCLEOTIDE SEQUENCE [LARGE SCALE GENOMIC DNA]</scope>
    <source>
        <strain evidence="5 6">DSM 21303</strain>
    </source>
</reference>
<accession>A0A9X1B7H1</accession>
<dbReference type="Pfam" id="PF25800">
    <property type="entry name" value="FimV_N"/>
    <property type="match status" value="1"/>
</dbReference>
<sequence>MCALISGPEAVALGLGSLRTDSGLNQPFVGEIDLVDVRADELDTVRVTLAPPNDFARSGLERFHFLSGLSFTPEVSARGTPVIQVRSSEPIREPFLDFLVEVVWPAGRLVKGYTVLLDPPGLGPRPAVPAPSPQPEAPVPAAVPARGATARTTAAPVSPPPSVAAPPSPPAPVAMTPGADGFPMTFGPVPAGTGLLRLAGSQGPAGATIEQTAMALYRNNQAAFGRGDINLLRAGVTLVIPSRAELFALDPTGAERELQAALQGRPSTREPLTDVAAALTATQVPAVTPIAGLAGEAASRLPAPVETTDAIVAGARDEAPATAAPQETDALRGRVLELEAEVAMLEELLAERDAEVARLQDLVGSAATLGLLGAQPPAPEAVTETAVTEAEVSVTAPEPVADEIAEPAVAADADTVEADEQLAETVPTGVEDAVPSPPLDVAESESVVSEAVIDQDPPAPVVEAPAAIVPEVVAPPARPFWQTYLLPLGAFAAVTAVGVAVFGWLAWRRRRRDTAEPALEEEESFELDLSSPPESPSAAVPTSPATGTGTAARVGAVVAAGPV</sequence>
<evidence type="ECO:0000313" key="6">
    <source>
        <dbReference type="Proteomes" id="UP001138802"/>
    </source>
</evidence>
<evidence type="ECO:0000256" key="2">
    <source>
        <dbReference type="SAM" id="MobiDB-lite"/>
    </source>
</evidence>
<protein>
    <recommendedName>
        <fullName evidence="4">FimV N-terminal domain-containing protein</fullName>
    </recommendedName>
</protein>
<feature type="non-terminal residue" evidence="5">
    <location>
        <position position="563"/>
    </location>
</feature>
<comment type="caution">
    <text evidence="5">The sequence shown here is derived from an EMBL/GenBank/DDBJ whole genome shotgun (WGS) entry which is preliminary data.</text>
</comment>
<keyword evidence="3" id="KW-0812">Transmembrane</keyword>
<evidence type="ECO:0000256" key="3">
    <source>
        <dbReference type="SAM" id="Phobius"/>
    </source>
</evidence>
<dbReference type="AlphaFoldDB" id="A0A9X1B7H1"/>
<feature type="coiled-coil region" evidence="1">
    <location>
        <begin position="328"/>
        <end position="362"/>
    </location>
</feature>
<keyword evidence="3" id="KW-1133">Transmembrane helix</keyword>
<feature type="compositionally biased region" description="Low complexity" evidence="2">
    <location>
        <begin position="527"/>
        <end position="549"/>
    </location>
</feature>
<evidence type="ECO:0000259" key="4">
    <source>
        <dbReference type="Pfam" id="PF25800"/>
    </source>
</evidence>
<feature type="transmembrane region" description="Helical" evidence="3">
    <location>
        <begin position="484"/>
        <end position="507"/>
    </location>
</feature>
<feature type="compositionally biased region" description="Low complexity" evidence="2">
    <location>
        <begin position="139"/>
        <end position="156"/>
    </location>
</feature>